<protein>
    <recommendedName>
        <fullName evidence="4">Protein disulfide-isomerase SCO2</fullName>
    </recommendedName>
</protein>
<dbReference type="OrthoDB" id="2018364at2759"/>
<comment type="caution">
    <text evidence="2">The sequence shown here is derived from an EMBL/GenBank/DDBJ whole genome shotgun (WGS) entry which is preliminary data.</text>
</comment>
<evidence type="ECO:0008006" key="4">
    <source>
        <dbReference type="Google" id="ProtNLM"/>
    </source>
</evidence>
<evidence type="ECO:0000256" key="1">
    <source>
        <dbReference type="SAM" id="Phobius"/>
    </source>
</evidence>
<feature type="transmembrane region" description="Helical" evidence="1">
    <location>
        <begin position="165"/>
        <end position="184"/>
    </location>
</feature>
<keyword evidence="1" id="KW-0812">Transmembrane</keyword>
<sequence length="187" mass="21155">MLPINPSSFLFPSRPTTPLLPQPTKTTLRCFAAGDVPLRPTFSRWFRFTSAVSDAGSIRVGQESEGRRTTPAVDERTRVNAQEKKWKRITESSLADNRDALPLPMTYPNTKPCSSEEIDKRLRCDPEYEDCKPVVYEWTGKCRCCQGSGLVDYYNKKGKKIVRNCAPCLGIGIFLFLFICFVSQTET</sequence>
<proteinExistence type="predicted"/>
<evidence type="ECO:0000313" key="2">
    <source>
        <dbReference type="EMBL" id="KAJ4825813.1"/>
    </source>
</evidence>
<dbReference type="AlphaFoldDB" id="A0A9Q0F6D5"/>
<dbReference type="InterPro" id="IPR037477">
    <property type="entry name" value="SCO2"/>
</dbReference>
<name>A0A9Q0F6D5_9ROSI</name>
<evidence type="ECO:0000313" key="3">
    <source>
        <dbReference type="Proteomes" id="UP001141552"/>
    </source>
</evidence>
<keyword evidence="1" id="KW-1133">Transmembrane helix</keyword>
<dbReference type="EMBL" id="JAKUCV010006804">
    <property type="protein sequence ID" value="KAJ4825813.1"/>
    <property type="molecule type" value="Genomic_DNA"/>
</dbReference>
<accession>A0A9Q0F6D5</accession>
<dbReference type="PANTHER" id="PTHR36035:SF1">
    <property type="entry name" value="PROTEIN DISULFIDE-ISOMERASE SCO2"/>
    <property type="match status" value="1"/>
</dbReference>
<organism evidence="2 3">
    <name type="scientific">Turnera subulata</name>
    <dbReference type="NCBI Taxonomy" id="218843"/>
    <lineage>
        <taxon>Eukaryota</taxon>
        <taxon>Viridiplantae</taxon>
        <taxon>Streptophyta</taxon>
        <taxon>Embryophyta</taxon>
        <taxon>Tracheophyta</taxon>
        <taxon>Spermatophyta</taxon>
        <taxon>Magnoliopsida</taxon>
        <taxon>eudicotyledons</taxon>
        <taxon>Gunneridae</taxon>
        <taxon>Pentapetalae</taxon>
        <taxon>rosids</taxon>
        <taxon>fabids</taxon>
        <taxon>Malpighiales</taxon>
        <taxon>Passifloraceae</taxon>
        <taxon>Turnera</taxon>
    </lineage>
</organism>
<keyword evidence="1" id="KW-0472">Membrane</keyword>
<reference evidence="2" key="1">
    <citation type="submission" date="2022-02" db="EMBL/GenBank/DDBJ databases">
        <authorList>
            <person name="Henning P.M."/>
            <person name="McCubbin A.G."/>
            <person name="Shore J.S."/>
        </authorList>
    </citation>
    <scope>NUCLEOTIDE SEQUENCE</scope>
    <source>
        <strain evidence="2">F60SS</strain>
        <tissue evidence="2">Leaves</tissue>
    </source>
</reference>
<gene>
    <name evidence="2" type="ORF">Tsubulata_039763</name>
</gene>
<dbReference type="PANTHER" id="PTHR36035">
    <property type="entry name" value="PROTEIN DISULFIDE-ISOMERASE SCO2"/>
    <property type="match status" value="1"/>
</dbReference>
<dbReference type="Proteomes" id="UP001141552">
    <property type="component" value="Unassembled WGS sequence"/>
</dbReference>
<keyword evidence="3" id="KW-1185">Reference proteome</keyword>
<reference evidence="2" key="2">
    <citation type="journal article" date="2023" name="Plants (Basel)">
        <title>Annotation of the Turnera subulata (Passifloraceae) Draft Genome Reveals the S-Locus Evolved after the Divergence of Turneroideae from Passifloroideae in a Stepwise Manner.</title>
        <authorList>
            <person name="Henning P.M."/>
            <person name="Roalson E.H."/>
            <person name="Mir W."/>
            <person name="McCubbin A.G."/>
            <person name="Shore J.S."/>
        </authorList>
    </citation>
    <scope>NUCLEOTIDE SEQUENCE</scope>
    <source>
        <strain evidence="2">F60SS</strain>
    </source>
</reference>